<dbReference type="EMBL" id="QKWH01000004">
    <property type="protein sequence ID" value="PZR53488.1"/>
    <property type="molecule type" value="Genomic_DNA"/>
</dbReference>
<dbReference type="RefSeq" id="WP_111250767.1">
    <property type="nucleotide sequence ID" value="NZ_QKWH01000004.1"/>
</dbReference>
<dbReference type="AlphaFoldDB" id="A0A2W5XTP8"/>
<reference evidence="1 2" key="1">
    <citation type="submission" date="2018-06" db="EMBL/GenBank/DDBJ databases">
        <title>Whole genome sequencing of a novel hydrocarbon degrading bacterial strain, PW21 isolated from oil contaminated produced water sample.</title>
        <authorList>
            <person name="Nagkirti P."/>
            <person name="Shaikh A."/>
            <person name="Gowdaman V."/>
            <person name="Engineer A.E."/>
            <person name="Dagar S."/>
            <person name="Dhakephalkar P.K."/>
        </authorList>
    </citation>
    <scope>NUCLEOTIDE SEQUENCE [LARGE SCALE GENOMIC DNA]</scope>
    <source>
        <strain evidence="1 2">PW21</strain>
    </source>
</reference>
<dbReference type="Proteomes" id="UP000248783">
    <property type="component" value="Unassembled WGS sequence"/>
</dbReference>
<accession>A0A2W5XTP8</accession>
<proteinExistence type="predicted"/>
<comment type="caution">
    <text evidence="1">The sequence shown here is derived from an EMBL/GenBank/DDBJ whole genome shotgun (WGS) entry which is preliminary data.</text>
</comment>
<gene>
    <name evidence="1" type="ORF">DNL40_08275</name>
</gene>
<protein>
    <submittedName>
        <fullName evidence="1">Uncharacterized protein</fullName>
    </submittedName>
</protein>
<sequence>MNAAGSGLAQPAALLAGALRSGDLAAAVAVLEPLDPAARRRLPARLRTTARELLAAPVAAREPAWDGPLRPGHHQVAECVLLATSPLARATGLWPLDFAVARDVLPRLLPDDLPAFVTRWSDQFRADPKAWDRNAGRAAMFDWAHAGLVPPPVEDGAVLMLVTGVPGTGDGAQLLRYLEERPVLITTTFARLFDVPGVKGASPAQRDQTTYGRRLDDHVVPALVRRGWWSADQVRDGVRRALAAGLPAYQERWFRGLEQHLP</sequence>
<evidence type="ECO:0000313" key="1">
    <source>
        <dbReference type="EMBL" id="PZR53488.1"/>
    </source>
</evidence>
<keyword evidence="2" id="KW-1185">Reference proteome</keyword>
<evidence type="ECO:0000313" key="2">
    <source>
        <dbReference type="Proteomes" id="UP000248783"/>
    </source>
</evidence>
<name>A0A2W5XTP8_9MICO</name>
<organism evidence="1 2">
    <name type="scientific">Xylanimonas oleitrophica</name>
    <dbReference type="NCBI Taxonomy" id="2607479"/>
    <lineage>
        <taxon>Bacteria</taxon>
        <taxon>Bacillati</taxon>
        <taxon>Actinomycetota</taxon>
        <taxon>Actinomycetes</taxon>
        <taxon>Micrococcales</taxon>
        <taxon>Promicromonosporaceae</taxon>
        <taxon>Xylanimonas</taxon>
    </lineage>
</organism>